<dbReference type="Pfam" id="PF13715">
    <property type="entry name" value="CarbopepD_reg_2"/>
    <property type="match status" value="1"/>
</dbReference>
<keyword evidence="3" id="KW-0998">Cell outer membrane</keyword>
<feature type="domain" description="Outer membrane protein beta-barrel" evidence="5">
    <location>
        <begin position="367"/>
        <end position="776"/>
    </location>
</feature>
<evidence type="ECO:0000256" key="2">
    <source>
        <dbReference type="ARBA" id="ARBA00023136"/>
    </source>
</evidence>
<dbReference type="Gene3D" id="2.170.130.10">
    <property type="entry name" value="TonB-dependent receptor, plug domain"/>
    <property type="match status" value="1"/>
</dbReference>
<dbReference type="SUPFAM" id="SSF49464">
    <property type="entry name" value="Carboxypeptidase regulatory domain-like"/>
    <property type="match status" value="1"/>
</dbReference>
<keyword evidence="2" id="KW-0472">Membrane</keyword>
<dbReference type="PANTHER" id="PTHR40980">
    <property type="entry name" value="PLUG DOMAIN-CONTAINING PROTEIN"/>
    <property type="match status" value="1"/>
</dbReference>
<dbReference type="Gene3D" id="2.40.170.20">
    <property type="entry name" value="TonB-dependent receptor, beta-barrel domain"/>
    <property type="match status" value="1"/>
</dbReference>
<evidence type="ECO:0000259" key="4">
    <source>
        <dbReference type="Pfam" id="PF07715"/>
    </source>
</evidence>
<evidence type="ECO:0000259" key="5">
    <source>
        <dbReference type="Pfam" id="PF14905"/>
    </source>
</evidence>
<evidence type="ECO:0000256" key="1">
    <source>
        <dbReference type="ARBA" id="ARBA00004442"/>
    </source>
</evidence>
<keyword evidence="7" id="KW-1185">Reference proteome</keyword>
<dbReference type="EMBL" id="BAABEY010000011">
    <property type="protein sequence ID" value="GAA4434732.1"/>
    <property type="molecule type" value="Genomic_DNA"/>
</dbReference>
<dbReference type="Gene3D" id="2.60.40.1120">
    <property type="entry name" value="Carboxypeptidase-like, regulatory domain"/>
    <property type="match status" value="1"/>
</dbReference>
<evidence type="ECO:0000313" key="7">
    <source>
        <dbReference type="Proteomes" id="UP001501508"/>
    </source>
</evidence>
<protein>
    <submittedName>
        <fullName evidence="6">Outer membrane beta-barrel family protein</fullName>
    </submittedName>
</protein>
<comment type="subcellular location">
    <subcellularLocation>
        <location evidence="1">Cell outer membrane</location>
    </subcellularLocation>
</comment>
<dbReference type="PANTHER" id="PTHR40980:SF4">
    <property type="entry name" value="TONB-DEPENDENT RECEPTOR-LIKE BETA-BARREL DOMAIN-CONTAINING PROTEIN"/>
    <property type="match status" value="1"/>
</dbReference>
<comment type="caution">
    <text evidence="6">The sequence shown here is derived from an EMBL/GenBank/DDBJ whole genome shotgun (WGS) entry which is preliminary data.</text>
</comment>
<dbReference type="InterPro" id="IPR008969">
    <property type="entry name" value="CarboxyPept-like_regulatory"/>
</dbReference>
<dbReference type="Pfam" id="PF14905">
    <property type="entry name" value="OMP_b-brl_3"/>
    <property type="match status" value="1"/>
</dbReference>
<reference evidence="7" key="1">
    <citation type="journal article" date="2019" name="Int. J. Syst. Evol. Microbiol.">
        <title>The Global Catalogue of Microorganisms (GCM) 10K type strain sequencing project: providing services to taxonomists for standard genome sequencing and annotation.</title>
        <authorList>
            <consortium name="The Broad Institute Genomics Platform"/>
            <consortium name="The Broad Institute Genome Sequencing Center for Infectious Disease"/>
            <person name="Wu L."/>
            <person name="Ma J."/>
        </authorList>
    </citation>
    <scope>NUCLEOTIDE SEQUENCE [LARGE SCALE GENOMIC DNA]</scope>
    <source>
        <strain evidence="7">JCM 31920</strain>
    </source>
</reference>
<evidence type="ECO:0000256" key="3">
    <source>
        <dbReference type="ARBA" id="ARBA00023237"/>
    </source>
</evidence>
<dbReference type="InterPro" id="IPR012910">
    <property type="entry name" value="Plug_dom"/>
</dbReference>
<dbReference type="Pfam" id="PF07715">
    <property type="entry name" value="Plug"/>
    <property type="match status" value="1"/>
</dbReference>
<feature type="domain" description="TonB-dependent receptor plug" evidence="4">
    <location>
        <begin position="134"/>
        <end position="212"/>
    </location>
</feature>
<evidence type="ECO:0000313" key="6">
    <source>
        <dbReference type="EMBL" id="GAA4434732.1"/>
    </source>
</evidence>
<dbReference type="SUPFAM" id="SSF56935">
    <property type="entry name" value="Porins"/>
    <property type="match status" value="1"/>
</dbReference>
<accession>A0ABP8LTA4</accession>
<sequence length="791" mass="90327">MLFIAFSGTAVAQSSKIRGVIQDESSGAALPFASVRLFHLPDSTFISGEVSDLDGKFEVTLKEGRYWLLFEFVGYNQEKRQVTVAGTMTDIGAVKLKAATKNLDEVVVQGEKSTYEVALDKRIFNVGKDLANAGGNAIEILNNVPSVAVDLEGNVSLRGSSSVRILVDGKPSGLVSIKGGAGLQQLQGSMIERIEVITNPSARYEAEGMGGIINIVLKKEQKEGLNGSFDIITGYPMNLGGAANLNFRHRKFNFFTNYMLTYRSTLGDTRQYQELYRNDSTFITDMTFDRELKAFHNNLRMGADYFFSESSILTAAYTWRRTKGKRYSHIHYNDYLTNTSNLLSRSYRTQDETETEPNSEYNLSYKKRFGRKGHELLVDVRHLDNWEKSDQYFGETVTPTGGEERYSLQRSINDETEKQWLFQVDYVQPFGKDGKFEAGARSSFRDMTNDYFVANVKPDGSLENIPRFTNYFLYDENIHALYGIYGNKHQKFSYQVGLRGEWSDVTTTLVDSNEVNNRKYGRLFPSVHVTYELPGQNALQVSFSRRIRRPGYNDLSPFMTFTDNRNYWSGNPDLNPEFTNSFELGHVKYLERGTFTSSLYYRHTVDKILQIRRMDESGFAYARPENLATENAYGLEFTGTSNVSSWLKLDGNLNFFRSVINGDNLNEQYNENENYDSKTFTWLGRLSARITWKGADFQLRNNYEAPQIMPQGKRKAIYALDFAVSRDVLKGNGTLTFNVLDVFNSRRFRTITQGSNFYTYNNSQGRVRQFNLTLNYRLKQAKTGKKGQFEE</sequence>
<dbReference type="InterPro" id="IPR037066">
    <property type="entry name" value="Plug_dom_sf"/>
</dbReference>
<organism evidence="6 7">
    <name type="scientific">Ravibacter arvi</name>
    <dbReference type="NCBI Taxonomy" id="2051041"/>
    <lineage>
        <taxon>Bacteria</taxon>
        <taxon>Pseudomonadati</taxon>
        <taxon>Bacteroidota</taxon>
        <taxon>Cytophagia</taxon>
        <taxon>Cytophagales</taxon>
        <taxon>Spirosomataceae</taxon>
        <taxon>Ravibacter</taxon>
    </lineage>
</organism>
<proteinExistence type="predicted"/>
<dbReference type="InterPro" id="IPR036942">
    <property type="entry name" value="Beta-barrel_TonB_sf"/>
</dbReference>
<name>A0ABP8LTA4_9BACT</name>
<gene>
    <name evidence="6" type="ORF">GCM10023091_10100</name>
</gene>
<dbReference type="Proteomes" id="UP001501508">
    <property type="component" value="Unassembled WGS sequence"/>
</dbReference>
<dbReference type="InterPro" id="IPR041700">
    <property type="entry name" value="OMP_b-brl_3"/>
</dbReference>